<dbReference type="GO" id="GO:0008270">
    <property type="term" value="F:zinc ion binding"/>
    <property type="evidence" value="ECO:0007669"/>
    <property type="project" value="UniProtKB-UniRule"/>
</dbReference>
<comment type="caution">
    <text evidence="5">The sequence shown here is derived from an EMBL/GenBank/DDBJ whole genome shotgun (WGS) entry which is preliminary data.</text>
</comment>
<dbReference type="OrthoDB" id="9809663at2"/>
<dbReference type="PATRIC" id="fig|573060.9.peg.4103"/>
<dbReference type="PANTHER" id="PTHR36150:SF1">
    <property type="entry name" value="DNA GYRASE INHIBITOR YACG"/>
    <property type="match status" value="1"/>
</dbReference>
<evidence type="ECO:0000256" key="3">
    <source>
        <dbReference type="HAMAP-Rule" id="MF_00649"/>
    </source>
</evidence>
<feature type="binding site" evidence="3">
    <location>
        <position position="17"/>
    </location>
    <ligand>
        <name>Zn(2+)</name>
        <dbReference type="ChEBI" id="CHEBI:29105"/>
    </ligand>
</feature>
<dbReference type="GO" id="GO:0008657">
    <property type="term" value="F:DNA topoisomerase type II (double strand cut, ATP-hydrolyzing) inhibitor activity"/>
    <property type="evidence" value="ECO:0007669"/>
    <property type="project" value="UniProtKB-UniRule"/>
</dbReference>
<dbReference type="SUPFAM" id="SSF57716">
    <property type="entry name" value="Glucocorticoid receptor-like (DNA-binding domain)"/>
    <property type="match status" value="1"/>
</dbReference>
<dbReference type="HAMAP" id="MF_00649">
    <property type="entry name" value="DNA_gyrase_inhibitor_YacG"/>
    <property type="match status" value="1"/>
</dbReference>
<dbReference type="PANTHER" id="PTHR36150">
    <property type="entry name" value="DNA GYRASE INHIBITOR YACG"/>
    <property type="match status" value="1"/>
</dbReference>
<comment type="subunit">
    <text evidence="3">Interacts with GyrB.</text>
</comment>
<organism evidence="5 6">
    <name type="scientific">Acidovorax delafieldii 2AN</name>
    <dbReference type="NCBI Taxonomy" id="573060"/>
    <lineage>
        <taxon>Bacteria</taxon>
        <taxon>Pseudomonadati</taxon>
        <taxon>Pseudomonadota</taxon>
        <taxon>Betaproteobacteria</taxon>
        <taxon>Burkholderiales</taxon>
        <taxon>Comamonadaceae</taxon>
        <taxon>Acidovorax</taxon>
    </lineage>
</organism>
<evidence type="ECO:0000256" key="4">
    <source>
        <dbReference type="SAM" id="MobiDB-lite"/>
    </source>
</evidence>
<proteinExistence type="inferred from homology"/>
<feature type="binding site" evidence="3">
    <location>
        <position position="40"/>
    </location>
    <ligand>
        <name>Zn(2+)</name>
        <dbReference type="ChEBI" id="CHEBI:29105"/>
    </ligand>
</feature>
<comment type="similarity">
    <text evidence="3">Belongs to the DNA gyrase inhibitor YacG family.</text>
</comment>
<dbReference type="InterPro" id="IPR013088">
    <property type="entry name" value="Znf_NHR/GATA"/>
</dbReference>
<evidence type="ECO:0000256" key="2">
    <source>
        <dbReference type="ARBA" id="ARBA00022833"/>
    </source>
</evidence>
<feature type="compositionally biased region" description="Basic and acidic residues" evidence="4">
    <location>
        <begin position="63"/>
        <end position="73"/>
    </location>
</feature>
<comment type="function">
    <text evidence="3">Inhibits all the catalytic activities of DNA gyrase by preventing its interaction with DNA. Acts by binding directly to the C-terminal domain of GyrB, which probably disrupts DNA binding by the gyrase.</text>
</comment>
<evidence type="ECO:0000313" key="6">
    <source>
        <dbReference type="Proteomes" id="UP000003856"/>
    </source>
</evidence>
<dbReference type="InterPro" id="IPR005584">
    <property type="entry name" value="DNA_gyrase_inhibitor_YacG"/>
</dbReference>
<dbReference type="GO" id="GO:0006355">
    <property type="term" value="P:regulation of DNA-templated transcription"/>
    <property type="evidence" value="ECO:0007669"/>
    <property type="project" value="InterPro"/>
</dbReference>
<name>C5T2F9_ACIDE</name>
<comment type="cofactor">
    <cofactor evidence="3">
        <name>Zn(2+)</name>
        <dbReference type="ChEBI" id="CHEBI:29105"/>
    </cofactor>
    <text evidence="3">Binds 1 zinc ion.</text>
</comment>
<evidence type="ECO:0000256" key="1">
    <source>
        <dbReference type="ARBA" id="ARBA00022723"/>
    </source>
</evidence>
<keyword evidence="2 3" id="KW-0862">Zinc</keyword>
<dbReference type="Pfam" id="PF03884">
    <property type="entry name" value="YacG"/>
    <property type="match status" value="1"/>
</dbReference>
<reference evidence="5 6" key="1">
    <citation type="submission" date="2009-05" db="EMBL/GenBank/DDBJ databases">
        <title>The draft genome of Acidovorax delafieldii 2AN.</title>
        <authorList>
            <consortium name="US DOE Joint Genome Institute (JGI-PGF)"/>
            <person name="Lucas S."/>
            <person name="Copeland A."/>
            <person name="Lapidus A."/>
            <person name="Glavina del Rio T."/>
            <person name="Tice H."/>
            <person name="Bruce D."/>
            <person name="Goodwin L."/>
            <person name="Pitluck S."/>
            <person name="Larimer F."/>
            <person name="Land M.L."/>
            <person name="Hauser L."/>
            <person name="Shelobolina E.S."/>
            <person name="Picardal F."/>
            <person name="Roden E."/>
            <person name="Emerson D."/>
        </authorList>
    </citation>
    <scope>NUCLEOTIDE SEQUENCE [LARGE SCALE GENOMIC DNA]</scope>
    <source>
        <strain evidence="5 6">2AN</strain>
    </source>
</reference>
<feature type="binding site" evidence="3">
    <location>
        <position position="20"/>
    </location>
    <ligand>
        <name>Zn(2+)</name>
        <dbReference type="ChEBI" id="CHEBI:29105"/>
    </ligand>
</feature>
<gene>
    <name evidence="3" type="primary">yacG</name>
    <name evidence="5" type="ORF">AcdelDRAFT_1089</name>
</gene>
<feature type="binding site" evidence="3">
    <location>
        <position position="36"/>
    </location>
    <ligand>
        <name>Zn(2+)</name>
        <dbReference type="ChEBI" id="CHEBI:29105"/>
    </ligand>
</feature>
<dbReference type="Gene3D" id="3.30.50.10">
    <property type="entry name" value="Erythroid Transcription Factor GATA-1, subunit A"/>
    <property type="match status" value="1"/>
</dbReference>
<dbReference type="AlphaFoldDB" id="C5T2F9"/>
<sequence>MTTKPSPGATVTRHVSCPHCGGDSIYGPQNPFRPFCSERCKQLDLGAWASEDFRMPTEAPPDDAPHGDPRQQH</sequence>
<dbReference type="RefSeq" id="WP_005794194.1">
    <property type="nucleotide sequence ID" value="NZ_ACQT01000019.1"/>
</dbReference>
<evidence type="ECO:0000313" key="5">
    <source>
        <dbReference type="EMBL" id="EER61349.1"/>
    </source>
</evidence>
<dbReference type="EMBL" id="ACQT01000019">
    <property type="protein sequence ID" value="EER61349.1"/>
    <property type="molecule type" value="Genomic_DNA"/>
</dbReference>
<dbReference type="Proteomes" id="UP000003856">
    <property type="component" value="Unassembled WGS sequence"/>
</dbReference>
<keyword evidence="1 3" id="KW-0479">Metal-binding</keyword>
<feature type="region of interest" description="Disordered" evidence="4">
    <location>
        <begin position="51"/>
        <end position="73"/>
    </location>
</feature>
<accession>C5T2F9</accession>
<protein>
    <recommendedName>
        <fullName evidence="3">DNA gyrase inhibitor YacG</fullName>
    </recommendedName>
</protein>
<keyword evidence="6" id="KW-1185">Reference proteome</keyword>